<dbReference type="PANTHER" id="PTHR45436:SF5">
    <property type="entry name" value="SENSOR HISTIDINE KINASE TRCS"/>
    <property type="match status" value="1"/>
</dbReference>
<evidence type="ECO:0000256" key="3">
    <source>
        <dbReference type="ARBA" id="ARBA00012438"/>
    </source>
</evidence>
<evidence type="ECO:0000256" key="7">
    <source>
        <dbReference type="ARBA" id="ARBA00022777"/>
    </source>
</evidence>
<dbReference type="GO" id="GO:0005886">
    <property type="term" value="C:plasma membrane"/>
    <property type="evidence" value="ECO:0007669"/>
    <property type="project" value="UniProtKB-SubCell"/>
</dbReference>
<dbReference type="OrthoDB" id="9786919at2"/>
<dbReference type="Proteomes" id="UP000293342">
    <property type="component" value="Unassembled WGS sequence"/>
</dbReference>
<evidence type="ECO:0000313" key="16">
    <source>
        <dbReference type="Proteomes" id="UP000293342"/>
    </source>
</evidence>
<comment type="caution">
    <text evidence="15">The sequence shown here is derived from an EMBL/GenBank/DDBJ whole genome shotgun (WGS) entry which is preliminary data.</text>
</comment>
<comment type="catalytic activity">
    <reaction evidence="1">
        <text>ATP + protein L-histidine = ADP + protein N-phospho-L-histidine.</text>
        <dbReference type="EC" id="2.7.13.3"/>
    </reaction>
</comment>
<dbReference type="SUPFAM" id="SSF47384">
    <property type="entry name" value="Homodimeric domain of signal transducing histidine kinase"/>
    <property type="match status" value="1"/>
</dbReference>
<protein>
    <recommendedName>
        <fullName evidence="3">histidine kinase</fullName>
        <ecNumber evidence="3">2.7.13.3</ecNumber>
    </recommendedName>
</protein>
<reference evidence="15 16" key="1">
    <citation type="submission" date="2019-02" db="EMBL/GenBank/DDBJ databases">
        <title>Kribbella capetownensis sp. nov. and Kribbella speibonae sp. nov., isolated from soil.</title>
        <authorList>
            <person name="Curtis S.M."/>
            <person name="Norton I."/>
            <person name="Everest G.J."/>
            <person name="Meyers P.R."/>
        </authorList>
    </citation>
    <scope>NUCLEOTIDE SEQUENCE [LARGE SCALE GENOMIC DNA]</scope>
    <source>
        <strain evidence="15 16">YM53</strain>
    </source>
</reference>
<dbReference type="PRINTS" id="PR00344">
    <property type="entry name" value="BCTRLSENSOR"/>
</dbReference>
<dbReference type="AlphaFoldDB" id="A0A4R0JH22"/>
<dbReference type="PANTHER" id="PTHR45436">
    <property type="entry name" value="SENSOR HISTIDINE KINASE YKOH"/>
    <property type="match status" value="1"/>
</dbReference>
<dbReference type="InterPro" id="IPR003660">
    <property type="entry name" value="HAMP_dom"/>
</dbReference>
<evidence type="ECO:0000313" key="15">
    <source>
        <dbReference type="EMBL" id="TCC44954.1"/>
    </source>
</evidence>
<evidence type="ECO:0000256" key="11">
    <source>
        <dbReference type="SAM" id="MobiDB-lite"/>
    </source>
</evidence>
<evidence type="ECO:0000256" key="2">
    <source>
        <dbReference type="ARBA" id="ARBA00004236"/>
    </source>
</evidence>
<proteinExistence type="predicted"/>
<evidence type="ECO:0000256" key="12">
    <source>
        <dbReference type="SAM" id="Phobius"/>
    </source>
</evidence>
<feature type="transmembrane region" description="Helical" evidence="12">
    <location>
        <begin position="133"/>
        <end position="152"/>
    </location>
</feature>
<dbReference type="Gene3D" id="1.10.287.130">
    <property type="match status" value="1"/>
</dbReference>
<dbReference type="InterPro" id="IPR003594">
    <property type="entry name" value="HATPase_dom"/>
</dbReference>
<dbReference type="InterPro" id="IPR005467">
    <property type="entry name" value="His_kinase_dom"/>
</dbReference>
<dbReference type="InterPro" id="IPR036890">
    <property type="entry name" value="HATPase_C_sf"/>
</dbReference>
<dbReference type="CDD" id="cd00075">
    <property type="entry name" value="HATPase"/>
    <property type="match status" value="1"/>
</dbReference>
<organism evidence="15 16">
    <name type="scientific">Kribbella capetownensis</name>
    <dbReference type="NCBI Taxonomy" id="1572659"/>
    <lineage>
        <taxon>Bacteria</taxon>
        <taxon>Bacillati</taxon>
        <taxon>Actinomycetota</taxon>
        <taxon>Actinomycetes</taxon>
        <taxon>Propionibacteriales</taxon>
        <taxon>Kribbellaceae</taxon>
        <taxon>Kribbella</taxon>
    </lineage>
</organism>
<evidence type="ECO:0000259" key="14">
    <source>
        <dbReference type="PROSITE" id="PS50885"/>
    </source>
</evidence>
<dbReference type="PROSITE" id="PS50109">
    <property type="entry name" value="HIS_KIN"/>
    <property type="match status" value="1"/>
</dbReference>
<dbReference type="InterPro" id="IPR036097">
    <property type="entry name" value="HisK_dim/P_sf"/>
</dbReference>
<dbReference type="SMART" id="SM00387">
    <property type="entry name" value="HATPase_c"/>
    <property type="match status" value="1"/>
</dbReference>
<evidence type="ECO:0000256" key="9">
    <source>
        <dbReference type="ARBA" id="ARBA00023012"/>
    </source>
</evidence>
<dbReference type="SUPFAM" id="SSF55874">
    <property type="entry name" value="ATPase domain of HSP90 chaperone/DNA topoisomerase II/histidine kinase"/>
    <property type="match status" value="1"/>
</dbReference>
<dbReference type="SMART" id="SM00304">
    <property type="entry name" value="HAMP"/>
    <property type="match status" value="1"/>
</dbReference>
<dbReference type="EMBL" id="SJKD01000008">
    <property type="protein sequence ID" value="TCC44954.1"/>
    <property type="molecule type" value="Genomic_DNA"/>
</dbReference>
<evidence type="ECO:0000259" key="13">
    <source>
        <dbReference type="PROSITE" id="PS50109"/>
    </source>
</evidence>
<feature type="domain" description="HAMP" evidence="14">
    <location>
        <begin position="154"/>
        <end position="206"/>
    </location>
</feature>
<dbReference type="Gene3D" id="6.10.340.10">
    <property type="match status" value="1"/>
</dbReference>
<keyword evidence="9" id="KW-0902">Two-component regulatory system</keyword>
<keyword evidence="16" id="KW-1185">Reference proteome</keyword>
<feature type="domain" description="Histidine kinase" evidence="13">
    <location>
        <begin position="214"/>
        <end position="424"/>
    </location>
</feature>
<dbReference type="Pfam" id="PF00512">
    <property type="entry name" value="HisKA"/>
    <property type="match status" value="1"/>
</dbReference>
<dbReference type="InterPro" id="IPR003661">
    <property type="entry name" value="HisK_dim/P_dom"/>
</dbReference>
<sequence length="439" mass="46593">MGGRAMRLRVTLTAVLVLGVALVAGALVLVALLGSVLTDQVCQDARDRVTQLSSVTGTDRPQSTSSELIQWTAVPGGGETLASPPTNGCVSVEPPGYPEDFVFAAAPLATGGDVIVGKPLVDVLDSTRFVRRVLVVGVPLMMLIVGGVTWVVTGRILAPVTAIRREVDEITASELHRRVPAVRTDEIGRLGRTMNRMLDRLQRAQESRQRFVSDASHELRSPIAAIRQHAEVARAHPGRTTVTELATTVLDEDVRMQGLVDDLLLLARSDEDHTEPPNTPVDLDDLVLAEAQRLRLATSLTIDTAGVSGGQVRGDEAALSRMIHNLADNAARHARSRVAFTLTESAGTVVLAISDDGPGIPPADRSHVFDRFVRLNPSRSRDAGGTGLGLAIVATIIERHHGTITVHTADTGGATLEAKLPPADSDSGRPRASTGPRAR</sequence>
<keyword evidence="10 12" id="KW-0472">Membrane</keyword>
<gene>
    <name evidence="15" type="ORF">E0H75_31000</name>
</gene>
<keyword evidence="8 12" id="KW-1133">Transmembrane helix</keyword>
<dbReference type="Gene3D" id="3.30.565.10">
    <property type="entry name" value="Histidine kinase-like ATPase, C-terminal domain"/>
    <property type="match status" value="1"/>
</dbReference>
<name>A0A4R0JH22_9ACTN</name>
<evidence type="ECO:0000256" key="6">
    <source>
        <dbReference type="ARBA" id="ARBA00022692"/>
    </source>
</evidence>
<keyword evidence="4" id="KW-0597">Phosphoprotein</keyword>
<accession>A0A4R0JH22</accession>
<dbReference type="Pfam" id="PF00672">
    <property type="entry name" value="HAMP"/>
    <property type="match status" value="1"/>
</dbReference>
<evidence type="ECO:0000256" key="4">
    <source>
        <dbReference type="ARBA" id="ARBA00022553"/>
    </source>
</evidence>
<dbReference type="SUPFAM" id="SSF158472">
    <property type="entry name" value="HAMP domain-like"/>
    <property type="match status" value="1"/>
</dbReference>
<evidence type="ECO:0000256" key="8">
    <source>
        <dbReference type="ARBA" id="ARBA00022989"/>
    </source>
</evidence>
<dbReference type="GO" id="GO:0000155">
    <property type="term" value="F:phosphorelay sensor kinase activity"/>
    <property type="evidence" value="ECO:0007669"/>
    <property type="project" value="InterPro"/>
</dbReference>
<dbReference type="CDD" id="cd00082">
    <property type="entry name" value="HisKA"/>
    <property type="match status" value="1"/>
</dbReference>
<dbReference type="PROSITE" id="PS50885">
    <property type="entry name" value="HAMP"/>
    <property type="match status" value="1"/>
</dbReference>
<dbReference type="InterPro" id="IPR050428">
    <property type="entry name" value="TCS_sensor_his_kinase"/>
</dbReference>
<dbReference type="CDD" id="cd06225">
    <property type="entry name" value="HAMP"/>
    <property type="match status" value="1"/>
</dbReference>
<dbReference type="InterPro" id="IPR004358">
    <property type="entry name" value="Sig_transdc_His_kin-like_C"/>
</dbReference>
<dbReference type="Pfam" id="PF02518">
    <property type="entry name" value="HATPase_c"/>
    <property type="match status" value="1"/>
</dbReference>
<keyword evidence="6 12" id="KW-0812">Transmembrane</keyword>
<dbReference type="SMART" id="SM00388">
    <property type="entry name" value="HisKA"/>
    <property type="match status" value="1"/>
</dbReference>
<evidence type="ECO:0000256" key="1">
    <source>
        <dbReference type="ARBA" id="ARBA00000085"/>
    </source>
</evidence>
<evidence type="ECO:0000256" key="10">
    <source>
        <dbReference type="ARBA" id="ARBA00023136"/>
    </source>
</evidence>
<keyword evidence="5" id="KW-0808">Transferase</keyword>
<keyword evidence="7 15" id="KW-0418">Kinase</keyword>
<comment type="subcellular location">
    <subcellularLocation>
        <location evidence="2">Cell membrane</location>
    </subcellularLocation>
</comment>
<dbReference type="EC" id="2.7.13.3" evidence="3"/>
<evidence type="ECO:0000256" key="5">
    <source>
        <dbReference type="ARBA" id="ARBA00022679"/>
    </source>
</evidence>
<feature type="region of interest" description="Disordered" evidence="11">
    <location>
        <begin position="409"/>
        <end position="439"/>
    </location>
</feature>